<proteinExistence type="predicted"/>
<dbReference type="AlphaFoldDB" id="A0A0F9VLN9"/>
<protein>
    <submittedName>
        <fullName evidence="1">Uncharacterized protein</fullName>
    </submittedName>
</protein>
<organism evidence="1">
    <name type="scientific">marine sediment metagenome</name>
    <dbReference type="NCBI Taxonomy" id="412755"/>
    <lineage>
        <taxon>unclassified sequences</taxon>
        <taxon>metagenomes</taxon>
        <taxon>ecological metagenomes</taxon>
    </lineage>
</organism>
<reference evidence="1" key="1">
    <citation type="journal article" date="2015" name="Nature">
        <title>Complex archaea that bridge the gap between prokaryotes and eukaryotes.</title>
        <authorList>
            <person name="Spang A."/>
            <person name="Saw J.H."/>
            <person name="Jorgensen S.L."/>
            <person name="Zaremba-Niedzwiedzka K."/>
            <person name="Martijn J."/>
            <person name="Lind A.E."/>
            <person name="van Eijk R."/>
            <person name="Schleper C."/>
            <person name="Guy L."/>
            <person name="Ettema T.J."/>
        </authorList>
    </citation>
    <scope>NUCLEOTIDE SEQUENCE</scope>
</reference>
<gene>
    <name evidence="1" type="ORF">LCGC14_0468990</name>
</gene>
<evidence type="ECO:0000313" key="1">
    <source>
        <dbReference type="EMBL" id="KKN66713.1"/>
    </source>
</evidence>
<name>A0A0F9VLN9_9ZZZZ</name>
<accession>A0A0F9VLN9</accession>
<comment type="caution">
    <text evidence="1">The sequence shown here is derived from an EMBL/GenBank/DDBJ whole genome shotgun (WGS) entry which is preliminary data.</text>
</comment>
<dbReference type="EMBL" id="LAZR01000493">
    <property type="protein sequence ID" value="KKN66713.1"/>
    <property type="molecule type" value="Genomic_DNA"/>
</dbReference>
<sequence>MTDHQWSNRATQDFAEWLVEDVLGAEMARRLLDAPTPQDTPVTNLAVKLRGIMIKSLPIPMDPRWMAEVNWVEVAAYLVSNVDLDED</sequence>